<reference evidence="1 2" key="1">
    <citation type="submission" date="2020-08" db="EMBL/GenBank/DDBJ databases">
        <authorList>
            <person name="Newling K."/>
            <person name="Davey J."/>
            <person name="Forrester S."/>
        </authorList>
    </citation>
    <scope>NUCLEOTIDE SEQUENCE [LARGE SCALE GENOMIC DNA]</scope>
    <source>
        <strain evidence="2">Crithidia deanei Carvalho (ATCC PRA-265)</strain>
    </source>
</reference>
<dbReference type="PROSITE" id="PS51257">
    <property type="entry name" value="PROKAR_LIPOPROTEIN"/>
    <property type="match status" value="1"/>
</dbReference>
<evidence type="ECO:0000313" key="2">
    <source>
        <dbReference type="Proteomes" id="UP000515908"/>
    </source>
</evidence>
<dbReference type="Proteomes" id="UP000515908">
    <property type="component" value="Chromosome 01"/>
</dbReference>
<keyword evidence="2" id="KW-1185">Reference proteome</keyword>
<name>A0A7G2C2Z9_9TRYP</name>
<protein>
    <submittedName>
        <fullName evidence="1">Uncharacterized protein</fullName>
    </submittedName>
</protein>
<dbReference type="VEuPathDB" id="TriTrypDB:ADEAN_000052300"/>
<accession>A0A7G2C2Z9</accession>
<proteinExistence type="predicted"/>
<gene>
    <name evidence="1" type="ORF">ADEAN_000052300</name>
</gene>
<evidence type="ECO:0000313" key="1">
    <source>
        <dbReference type="EMBL" id="CAD2213087.1"/>
    </source>
</evidence>
<organism evidence="1 2">
    <name type="scientific">Angomonas deanei</name>
    <dbReference type="NCBI Taxonomy" id="59799"/>
    <lineage>
        <taxon>Eukaryota</taxon>
        <taxon>Discoba</taxon>
        <taxon>Euglenozoa</taxon>
        <taxon>Kinetoplastea</taxon>
        <taxon>Metakinetoplastina</taxon>
        <taxon>Trypanosomatida</taxon>
        <taxon>Trypanosomatidae</taxon>
        <taxon>Strigomonadinae</taxon>
        <taxon>Angomonas</taxon>
    </lineage>
</organism>
<dbReference type="AlphaFoldDB" id="A0A7G2C2Z9"/>
<sequence length="281" mass="32178">MFATRGNVSLPRQIGRVCTAVIGVHMFMGASCILYSLLCRDQFEEAQWACSTPVFLKRPTWRFWDPLFFRPFLSGVEQKCVESWMNIMSLDPPELSQYVSSRLITQDTVVFLDGLHELRDGTEFLKLFIKNTPYVKDIRRQALRDVTFIHVKVNSTVTTLVPFTERELFSFNFPSTAVLQIEQVRNGNLVSQKLTGAEHRWFNGPALSRQTASCQNVLGDAGDLCRRYTGFLMWTMLTKTTTIDQVAGRTVKNAAQFAKELRALEDTRDEVEIDHDLHAIR</sequence>
<dbReference type="EMBL" id="LR877145">
    <property type="protein sequence ID" value="CAD2213087.1"/>
    <property type="molecule type" value="Genomic_DNA"/>
</dbReference>